<proteinExistence type="predicted"/>
<comment type="caution">
    <text evidence="1">The sequence shown here is derived from an EMBL/GenBank/DDBJ whole genome shotgun (WGS) entry which is preliminary data.</text>
</comment>
<dbReference type="Proteomes" id="UP000324800">
    <property type="component" value="Unassembled WGS sequence"/>
</dbReference>
<dbReference type="EMBL" id="SNRW01040737">
    <property type="protein sequence ID" value="KAA6341780.1"/>
    <property type="molecule type" value="Genomic_DNA"/>
</dbReference>
<accession>A0A5J4S8U5</accession>
<feature type="non-terminal residue" evidence="1">
    <location>
        <position position="183"/>
    </location>
</feature>
<sequence>MQGIALITQNGYIESPDPESITSKAIEKQIKEVIGSSAEEISRFFNIFTRDISNERRNAFLISNCNYILQLIDLRSCKIWYTQFNEVQIQASKQFVQFQIHSQFNDLSNYVTSVRNAIDKAQIQGNSTDEQLSNGTSIVQSIQSEDVVTRIVNQLELNYLGSLDNLSKSTANSFNSPFDAQPA</sequence>
<evidence type="ECO:0000313" key="1">
    <source>
        <dbReference type="EMBL" id="KAA6341780.1"/>
    </source>
</evidence>
<dbReference type="AlphaFoldDB" id="A0A5J4S8U5"/>
<name>A0A5J4S8U5_9EUKA</name>
<gene>
    <name evidence="1" type="ORF">EZS28_052433</name>
</gene>
<organism evidence="1 2">
    <name type="scientific">Streblomastix strix</name>
    <dbReference type="NCBI Taxonomy" id="222440"/>
    <lineage>
        <taxon>Eukaryota</taxon>
        <taxon>Metamonada</taxon>
        <taxon>Preaxostyla</taxon>
        <taxon>Oxymonadida</taxon>
        <taxon>Streblomastigidae</taxon>
        <taxon>Streblomastix</taxon>
    </lineage>
</organism>
<protein>
    <submittedName>
        <fullName evidence="1">Uncharacterized protein</fullName>
    </submittedName>
</protein>
<reference evidence="1 2" key="1">
    <citation type="submission" date="2019-03" db="EMBL/GenBank/DDBJ databases">
        <title>Single cell metagenomics reveals metabolic interactions within the superorganism composed of flagellate Streblomastix strix and complex community of Bacteroidetes bacteria on its surface.</title>
        <authorList>
            <person name="Treitli S.C."/>
            <person name="Kolisko M."/>
            <person name="Husnik F."/>
            <person name="Keeling P."/>
            <person name="Hampl V."/>
        </authorList>
    </citation>
    <scope>NUCLEOTIDE SEQUENCE [LARGE SCALE GENOMIC DNA]</scope>
    <source>
        <strain evidence="1">ST1C</strain>
    </source>
</reference>
<evidence type="ECO:0000313" key="2">
    <source>
        <dbReference type="Proteomes" id="UP000324800"/>
    </source>
</evidence>